<proteinExistence type="predicted"/>
<reference evidence="2" key="1">
    <citation type="journal article" date="2022" name="Mol. Ecol. Resour.">
        <title>The genomes of chicory, endive, great burdock and yacon provide insights into Asteraceae palaeo-polyploidization history and plant inulin production.</title>
        <authorList>
            <person name="Fan W."/>
            <person name="Wang S."/>
            <person name="Wang H."/>
            <person name="Wang A."/>
            <person name="Jiang F."/>
            <person name="Liu H."/>
            <person name="Zhao H."/>
            <person name="Xu D."/>
            <person name="Zhang Y."/>
        </authorList>
    </citation>
    <scope>NUCLEOTIDE SEQUENCE [LARGE SCALE GENOMIC DNA]</scope>
    <source>
        <strain evidence="2">cv. Yunnan</strain>
    </source>
</reference>
<comment type="caution">
    <text evidence="1">The sequence shown here is derived from an EMBL/GenBank/DDBJ whole genome shotgun (WGS) entry which is preliminary data.</text>
</comment>
<gene>
    <name evidence="1" type="ORF">L1987_17431</name>
</gene>
<protein>
    <submittedName>
        <fullName evidence="1">Uncharacterized protein</fullName>
    </submittedName>
</protein>
<organism evidence="1 2">
    <name type="scientific">Smallanthus sonchifolius</name>
    <dbReference type="NCBI Taxonomy" id="185202"/>
    <lineage>
        <taxon>Eukaryota</taxon>
        <taxon>Viridiplantae</taxon>
        <taxon>Streptophyta</taxon>
        <taxon>Embryophyta</taxon>
        <taxon>Tracheophyta</taxon>
        <taxon>Spermatophyta</taxon>
        <taxon>Magnoliopsida</taxon>
        <taxon>eudicotyledons</taxon>
        <taxon>Gunneridae</taxon>
        <taxon>Pentapetalae</taxon>
        <taxon>asterids</taxon>
        <taxon>campanulids</taxon>
        <taxon>Asterales</taxon>
        <taxon>Asteraceae</taxon>
        <taxon>Asteroideae</taxon>
        <taxon>Heliantheae alliance</taxon>
        <taxon>Millerieae</taxon>
        <taxon>Smallanthus</taxon>
    </lineage>
</organism>
<keyword evidence="2" id="KW-1185">Reference proteome</keyword>
<evidence type="ECO:0000313" key="1">
    <source>
        <dbReference type="EMBL" id="KAI3812719.1"/>
    </source>
</evidence>
<evidence type="ECO:0000313" key="2">
    <source>
        <dbReference type="Proteomes" id="UP001056120"/>
    </source>
</evidence>
<reference evidence="1 2" key="2">
    <citation type="journal article" date="2022" name="Mol. Ecol. Resour.">
        <title>The genomes of chicory, endive, great burdock and yacon provide insights into Asteraceae paleo-polyploidization history and plant inulin production.</title>
        <authorList>
            <person name="Fan W."/>
            <person name="Wang S."/>
            <person name="Wang H."/>
            <person name="Wang A."/>
            <person name="Jiang F."/>
            <person name="Liu H."/>
            <person name="Zhao H."/>
            <person name="Xu D."/>
            <person name="Zhang Y."/>
        </authorList>
    </citation>
    <scope>NUCLEOTIDE SEQUENCE [LARGE SCALE GENOMIC DNA]</scope>
    <source>
        <strain evidence="2">cv. Yunnan</strain>
        <tissue evidence="1">Leaves</tissue>
    </source>
</reference>
<accession>A0ACB9IXS8</accession>
<dbReference type="Proteomes" id="UP001056120">
    <property type="component" value="Linkage Group LG06"/>
</dbReference>
<dbReference type="EMBL" id="CM042023">
    <property type="protein sequence ID" value="KAI3812719.1"/>
    <property type="molecule type" value="Genomic_DNA"/>
</dbReference>
<sequence length="124" mass="13830">MRFWVYFSGEKRVRKGSCGFSERKVKCPIYPHVFLHLLPNTKDMIGISKTRCDPCPVRLFGPSARDYVIADVAREPHGEHCAALYGLRLGIHAVTTTTSSSPLRFIKKIKKSGDDVAVDTLGHA</sequence>
<name>A0ACB9IXS8_9ASTR</name>